<evidence type="ECO:0000313" key="4">
    <source>
        <dbReference type="Proteomes" id="UP000555103"/>
    </source>
</evidence>
<dbReference type="EMBL" id="JACIEP010000001">
    <property type="protein sequence ID" value="MBB4034210.1"/>
    <property type="molecule type" value="Genomic_DNA"/>
</dbReference>
<reference evidence="3 4" key="1">
    <citation type="submission" date="2020-08" db="EMBL/GenBank/DDBJ databases">
        <title>Genomic Encyclopedia of Type Strains, Phase IV (KMG-IV): sequencing the most valuable type-strain genomes for metagenomic binning, comparative biology and taxonomic classification.</title>
        <authorList>
            <person name="Goeker M."/>
        </authorList>
    </citation>
    <scope>NUCLEOTIDE SEQUENCE [LARGE SCALE GENOMIC DNA]</scope>
    <source>
        <strain evidence="3 4">DSM 104969</strain>
    </source>
</reference>
<dbReference type="RefSeq" id="WP_183305174.1">
    <property type="nucleotide sequence ID" value="NZ_JACIEP010000001.1"/>
</dbReference>
<evidence type="ECO:0000256" key="1">
    <source>
        <dbReference type="SAM" id="MobiDB-lite"/>
    </source>
</evidence>
<feature type="region of interest" description="Disordered" evidence="1">
    <location>
        <begin position="1"/>
        <end position="26"/>
    </location>
</feature>
<dbReference type="InterPro" id="IPR015266">
    <property type="entry name" value="DUF1947"/>
</dbReference>
<feature type="domain" description="DUF1947" evidence="2">
    <location>
        <begin position="47"/>
        <end position="97"/>
    </location>
</feature>
<accession>A0A840CE51</accession>
<dbReference type="Proteomes" id="UP000555103">
    <property type="component" value="Unassembled WGS sequence"/>
</dbReference>
<organism evidence="3 4">
    <name type="scientific">Dysgonomonas hofstadii</name>
    <dbReference type="NCBI Taxonomy" id="637886"/>
    <lineage>
        <taxon>Bacteria</taxon>
        <taxon>Pseudomonadati</taxon>
        <taxon>Bacteroidota</taxon>
        <taxon>Bacteroidia</taxon>
        <taxon>Bacteroidales</taxon>
        <taxon>Dysgonomonadaceae</taxon>
        <taxon>Dysgonomonas</taxon>
    </lineage>
</organism>
<name>A0A840CE51_9BACT</name>
<comment type="caution">
    <text evidence="3">The sequence shown here is derived from an EMBL/GenBank/DDBJ whole genome shotgun (WGS) entry which is preliminary data.</text>
</comment>
<dbReference type="AlphaFoldDB" id="A0A840CE51"/>
<sequence length="197" mass="23835">MFARRTATKIKDGRVSNKNRNTKTPNYWNTRQNELQIDIQKPGKGYKHFLKKRDIKQFWELLPDKDKIEIELDAIVLAEGNTICDGWYQNGVICICAWEKEMTREMGYKYFEDHKDLFDRLGIKYTLKKNYVICDFSENQIKAFQLLRVMTHEIGHHIDRIRTRSRRNCPQGEIFAFKLEKAYEKKLWNKYFEYFPF</sequence>
<protein>
    <recommendedName>
        <fullName evidence="2">DUF1947 domain-containing protein</fullName>
    </recommendedName>
</protein>
<evidence type="ECO:0000313" key="3">
    <source>
        <dbReference type="EMBL" id="MBB4034210.1"/>
    </source>
</evidence>
<gene>
    <name evidence="3" type="ORF">GGR21_000095</name>
</gene>
<evidence type="ECO:0000259" key="2">
    <source>
        <dbReference type="Pfam" id="PF09183"/>
    </source>
</evidence>
<dbReference type="Pfam" id="PF09183">
    <property type="entry name" value="DUF1947"/>
    <property type="match status" value="1"/>
</dbReference>
<proteinExistence type="predicted"/>
<keyword evidence="4" id="KW-1185">Reference proteome</keyword>
<feature type="compositionally biased region" description="Polar residues" evidence="1">
    <location>
        <begin position="16"/>
        <end position="26"/>
    </location>
</feature>